<comment type="caution">
    <text evidence="6">The sequence shown here is derived from an EMBL/GenBank/DDBJ whole genome shotgun (WGS) entry which is preliminary data.</text>
</comment>
<keyword evidence="7" id="KW-1185">Reference proteome</keyword>
<keyword evidence="3" id="KW-0862">Zinc</keyword>
<evidence type="ECO:0000256" key="1">
    <source>
        <dbReference type="ARBA" id="ARBA00022723"/>
    </source>
</evidence>
<accession>A0ABP1QA81</accession>
<organism evidence="6 7">
    <name type="scientific">Orchesella dallaii</name>
    <dbReference type="NCBI Taxonomy" id="48710"/>
    <lineage>
        <taxon>Eukaryota</taxon>
        <taxon>Metazoa</taxon>
        <taxon>Ecdysozoa</taxon>
        <taxon>Arthropoda</taxon>
        <taxon>Hexapoda</taxon>
        <taxon>Collembola</taxon>
        <taxon>Entomobryomorpha</taxon>
        <taxon>Entomobryoidea</taxon>
        <taxon>Orchesellidae</taxon>
        <taxon>Orchesellinae</taxon>
        <taxon>Orchesella</taxon>
    </lineage>
</organism>
<feature type="domain" description="SIAH-type" evidence="5">
    <location>
        <begin position="91"/>
        <end position="149"/>
    </location>
</feature>
<proteinExistence type="predicted"/>
<dbReference type="Proteomes" id="UP001642540">
    <property type="component" value="Unassembled WGS sequence"/>
</dbReference>
<dbReference type="PROSITE" id="PS51081">
    <property type="entry name" value="ZF_SIAH"/>
    <property type="match status" value="1"/>
</dbReference>
<name>A0ABP1QA81_9HEXA</name>
<evidence type="ECO:0000313" key="6">
    <source>
        <dbReference type="EMBL" id="CAL8095362.1"/>
    </source>
</evidence>
<dbReference type="InterPro" id="IPR013010">
    <property type="entry name" value="Znf_SIAH"/>
</dbReference>
<dbReference type="PANTHER" id="PTHR45877">
    <property type="entry name" value="E3 UBIQUITIN-PROTEIN LIGASE SIAH2"/>
    <property type="match status" value="1"/>
</dbReference>
<dbReference type="Gene3D" id="3.30.40.10">
    <property type="entry name" value="Zinc/RING finger domain, C3HC4 (zinc finger)"/>
    <property type="match status" value="2"/>
</dbReference>
<reference evidence="6 7" key="1">
    <citation type="submission" date="2024-08" db="EMBL/GenBank/DDBJ databases">
        <authorList>
            <person name="Cucini C."/>
            <person name="Frati F."/>
        </authorList>
    </citation>
    <scope>NUCLEOTIDE SEQUENCE [LARGE SCALE GENOMIC DNA]</scope>
</reference>
<sequence>MDLSSSSAKKDACAQLLIGLDANSERINAIYRKFECSFCETTLGLECFTCSGDSPHLFCEECAGQVSECPFCMTPISTSSLDDIKRCLNSLRNIPCKYKTEGCQAILEGDELIYHLTQCNFRPIKCFMPKCGQNIPFKQFFHHLTSDHASRVNGIYNNNCREIEWWINGDLTSSGRDYKVFFRFFLENVMYLSP</sequence>
<dbReference type="EMBL" id="CAXLJM020000027">
    <property type="protein sequence ID" value="CAL8095362.1"/>
    <property type="molecule type" value="Genomic_DNA"/>
</dbReference>
<dbReference type="SUPFAM" id="SSF49599">
    <property type="entry name" value="TRAF domain-like"/>
    <property type="match status" value="1"/>
</dbReference>
<dbReference type="Pfam" id="PF21361">
    <property type="entry name" value="Sina_ZnF"/>
    <property type="match status" value="1"/>
</dbReference>
<dbReference type="InterPro" id="IPR013083">
    <property type="entry name" value="Znf_RING/FYVE/PHD"/>
</dbReference>
<protein>
    <recommendedName>
        <fullName evidence="5">SIAH-type domain-containing protein</fullName>
    </recommendedName>
</protein>
<evidence type="ECO:0000313" key="7">
    <source>
        <dbReference type="Proteomes" id="UP001642540"/>
    </source>
</evidence>
<keyword evidence="2 4" id="KW-0863">Zinc-finger</keyword>
<gene>
    <name evidence="6" type="ORF">ODALV1_LOCUS9061</name>
</gene>
<evidence type="ECO:0000256" key="3">
    <source>
        <dbReference type="ARBA" id="ARBA00022833"/>
    </source>
</evidence>
<evidence type="ECO:0000256" key="2">
    <source>
        <dbReference type="ARBA" id="ARBA00022771"/>
    </source>
</evidence>
<dbReference type="InterPro" id="IPR004162">
    <property type="entry name" value="SINA-like_animal"/>
</dbReference>
<dbReference type="PANTHER" id="PTHR45877:SF2">
    <property type="entry name" value="E3 UBIQUITIN-PROTEIN LIGASE SINA-RELATED"/>
    <property type="match status" value="1"/>
</dbReference>
<evidence type="ECO:0000256" key="4">
    <source>
        <dbReference type="PROSITE-ProRule" id="PRU00455"/>
    </source>
</evidence>
<keyword evidence="1" id="KW-0479">Metal-binding</keyword>
<evidence type="ECO:0000259" key="5">
    <source>
        <dbReference type="PROSITE" id="PS51081"/>
    </source>
</evidence>